<feature type="transmembrane region" description="Helical" evidence="7">
    <location>
        <begin position="101"/>
        <end position="122"/>
    </location>
</feature>
<dbReference type="Pfam" id="PF01891">
    <property type="entry name" value="CbiM"/>
    <property type="match status" value="1"/>
</dbReference>
<feature type="transmembrane region" description="Helical" evidence="7">
    <location>
        <begin position="134"/>
        <end position="154"/>
    </location>
</feature>
<evidence type="ECO:0000256" key="3">
    <source>
        <dbReference type="ARBA" id="ARBA00022475"/>
    </source>
</evidence>
<evidence type="ECO:0008006" key="9">
    <source>
        <dbReference type="Google" id="ProtNLM"/>
    </source>
</evidence>
<evidence type="ECO:0000256" key="4">
    <source>
        <dbReference type="ARBA" id="ARBA00022692"/>
    </source>
</evidence>
<proteinExistence type="predicted"/>
<feature type="transmembrane region" description="Helical" evidence="7">
    <location>
        <begin position="12"/>
        <end position="31"/>
    </location>
</feature>
<keyword evidence="2" id="KW-0813">Transport</keyword>
<keyword evidence="4 7" id="KW-0812">Transmembrane</keyword>
<evidence type="ECO:0000256" key="6">
    <source>
        <dbReference type="ARBA" id="ARBA00023136"/>
    </source>
</evidence>
<feature type="non-terminal residue" evidence="8">
    <location>
        <position position="1"/>
    </location>
</feature>
<feature type="transmembrane region" description="Helical" evidence="7">
    <location>
        <begin position="161"/>
        <end position="186"/>
    </location>
</feature>
<protein>
    <recommendedName>
        <fullName evidence="9">Cobalamin biosynthesis protein CbiM</fullName>
    </recommendedName>
</protein>
<dbReference type="EMBL" id="BARS01056027">
    <property type="protein sequence ID" value="GAG51004.1"/>
    <property type="molecule type" value="Genomic_DNA"/>
</dbReference>
<comment type="caution">
    <text evidence="8">The sequence shown here is derived from an EMBL/GenBank/DDBJ whole genome shotgun (WGS) entry which is preliminary data.</text>
</comment>
<keyword evidence="3" id="KW-1003">Cell membrane</keyword>
<keyword evidence="6 7" id="KW-0472">Membrane</keyword>
<dbReference type="Gene3D" id="1.10.1760.20">
    <property type="match status" value="1"/>
</dbReference>
<feature type="transmembrane region" description="Helical" evidence="7">
    <location>
        <begin position="43"/>
        <end position="61"/>
    </location>
</feature>
<dbReference type="PANTHER" id="PTHR34229:SF1">
    <property type="entry name" value="METAL TRANSPORT PROTEIN HI_1621-RELATED"/>
    <property type="match status" value="1"/>
</dbReference>
<feature type="transmembrane region" description="Helical" evidence="7">
    <location>
        <begin position="67"/>
        <end position="89"/>
    </location>
</feature>
<reference evidence="8" key="1">
    <citation type="journal article" date="2014" name="Front. Microbiol.">
        <title>High frequency of phylogenetically diverse reductive dehalogenase-homologous genes in deep subseafloor sedimentary metagenomes.</title>
        <authorList>
            <person name="Kawai M."/>
            <person name="Futagami T."/>
            <person name="Toyoda A."/>
            <person name="Takaki Y."/>
            <person name="Nishi S."/>
            <person name="Hori S."/>
            <person name="Arai W."/>
            <person name="Tsubouchi T."/>
            <person name="Morono Y."/>
            <person name="Uchiyama I."/>
            <person name="Ito T."/>
            <person name="Fujiyama A."/>
            <person name="Inagaki F."/>
            <person name="Takami H."/>
        </authorList>
    </citation>
    <scope>NUCLEOTIDE SEQUENCE</scope>
    <source>
        <strain evidence="8">Expedition CK06-06</strain>
    </source>
</reference>
<dbReference type="AlphaFoldDB" id="X0Y509"/>
<accession>X0Y509</accession>
<dbReference type="PANTHER" id="PTHR34229">
    <property type="entry name" value="METAL TRANSPORT PROTEIN HI_1621-RELATED"/>
    <property type="match status" value="1"/>
</dbReference>
<dbReference type="GO" id="GO:0005886">
    <property type="term" value="C:plasma membrane"/>
    <property type="evidence" value="ECO:0007669"/>
    <property type="project" value="UniProtKB-SubCell"/>
</dbReference>
<evidence type="ECO:0000256" key="1">
    <source>
        <dbReference type="ARBA" id="ARBA00004651"/>
    </source>
</evidence>
<dbReference type="GO" id="GO:0000041">
    <property type="term" value="P:transition metal ion transport"/>
    <property type="evidence" value="ECO:0007669"/>
    <property type="project" value="InterPro"/>
</dbReference>
<name>X0Y509_9ZZZZ</name>
<keyword evidence="5 7" id="KW-1133">Transmembrane helix</keyword>
<dbReference type="InterPro" id="IPR002751">
    <property type="entry name" value="CbiM/NikMN"/>
</dbReference>
<gene>
    <name evidence="8" type="ORF">S01H1_82615</name>
</gene>
<comment type="subcellular location">
    <subcellularLocation>
        <location evidence="1">Cell membrane</location>
        <topology evidence="1">Multi-pass membrane protein</topology>
    </subcellularLocation>
</comment>
<evidence type="ECO:0000313" key="8">
    <source>
        <dbReference type="EMBL" id="GAG51004.1"/>
    </source>
</evidence>
<evidence type="ECO:0000256" key="2">
    <source>
        <dbReference type="ARBA" id="ARBA00022448"/>
    </source>
</evidence>
<sequence>ETFYMHIADGIISTEIAIVADVISIGALYAFGKKTDADDIPKMGMMAAALFVASLIHFPVAGTSVHLGLFGLAGILLGVRSFPVVFVALLFQSLIFQHGGILSTGLNALNMGAGAIAAYLLWRVSGIPEFVRAFTAGFLGIMVPALFMAVEFNVSGYGRGIFYLIYVYVIVAAVEGLLTLTIVKFFRKVE</sequence>
<organism evidence="8">
    <name type="scientific">marine sediment metagenome</name>
    <dbReference type="NCBI Taxonomy" id="412755"/>
    <lineage>
        <taxon>unclassified sequences</taxon>
        <taxon>metagenomes</taxon>
        <taxon>ecological metagenomes</taxon>
    </lineage>
</organism>
<evidence type="ECO:0000256" key="5">
    <source>
        <dbReference type="ARBA" id="ARBA00022989"/>
    </source>
</evidence>
<evidence type="ECO:0000256" key="7">
    <source>
        <dbReference type="SAM" id="Phobius"/>
    </source>
</evidence>
<feature type="non-terminal residue" evidence="8">
    <location>
        <position position="190"/>
    </location>
</feature>